<reference evidence="1 2" key="1">
    <citation type="submission" date="2024-11" db="EMBL/GenBank/DDBJ databases">
        <title>Draft genome sequences of two bacteria associated to sugarcane roots in Colombia.</title>
        <authorList>
            <person name="Pardo-Diaz S."/>
            <person name="Masmela-Mendoza J."/>
            <person name="Delgadillo-Duran P."/>
            <person name="Bautista E.J."/>
            <person name="Rojas-Tapias D.F."/>
        </authorList>
    </citation>
    <scope>NUCLEOTIDE SEQUENCE [LARGE SCALE GENOMIC DNA]</scope>
    <source>
        <strain evidence="1 2">Ap18</strain>
    </source>
</reference>
<protein>
    <submittedName>
        <fullName evidence="1">Uncharacterized protein</fullName>
    </submittedName>
</protein>
<organism evidence="1 2">
    <name type="scientific">Azospirillum argentinense</name>
    <dbReference type="NCBI Taxonomy" id="2970906"/>
    <lineage>
        <taxon>Bacteria</taxon>
        <taxon>Pseudomonadati</taxon>
        <taxon>Pseudomonadota</taxon>
        <taxon>Alphaproteobacteria</taxon>
        <taxon>Rhodospirillales</taxon>
        <taxon>Azospirillaceae</taxon>
        <taxon>Azospirillum</taxon>
    </lineage>
</organism>
<dbReference type="SUPFAM" id="SSF57783">
    <property type="entry name" value="Zinc beta-ribbon"/>
    <property type="match status" value="1"/>
</dbReference>
<name>A0ABW8V4U7_9PROT</name>
<dbReference type="Proteomes" id="UP001628281">
    <property type="component" value="Unassembled WGS sequence"/>
</dbReference>
<dbReference type="RefSeq" id="WP_407823987.1">
    <property type="nucleotide sequence ID" value="NZ_JBJLSN010000011.1"/>
</dbReference>
<gene>
    <name evidence="1" type="ORF">ACJ41P_10355</name>
</gene>
<evidence type="ECO:0000313" key="1">
    <source>
        <dbReference type="EMBL" id="MFL7901524.1"/>
    </source>
</evidence>
<accession>A0ABW8V4U7</accession>
<dbReference type="EMBL" id="JBJLSN010000011">
    <property type="protein sequence ID" value="MFL7901524.1"/>
    <property type="molecule type" value="Genomic_DNA"/>
</dbReference>
<comment type="caution">
    <text evidence="1">The sequence shown here is derived from an EMBL/GenBank/DDBJ whole genome shotgun (WGS) entry which is preliminary data.</text>
</comment>
<keyword evidence="2" id="KW-1185">Reference proteome</keyword>
<proteinExistence type="predicted"/>
<sequence>MIVVSAAALRSGHRVIQVADCNGSAEAANAIRKRDATLFVSAAERQTVVYDTLADARSGVMRDFGMVWFNLARKQLDNPPVAVGMGAPPRNECRECPECGSDDIEQIRTHMGVVFECCDCGHDFDEDGKPAPNNSNAYGGL</sequence>
<evidence type="ECO:0000313" key="2">
    <source>
        <dbReference type="Proteomes" id="UP001628281"/>
    </source>
</evidence>